<evidence type="ECO:0000256" key="3">
    <source>
        <dbReference type="SAM" id="SignalP"/>
    </source>
</evidence>
<dbReference type="RefSeq" id="WP_020384673.1">
    <property type="nucleotide sequence ID" value="NZ_AQUX01000011.1"/>
</dbReference>
<dbReference type="KEGG" id="cdo:CDOO_11510"/>
<dbReference type="InterPro" id="IPR029051">
    <property type="entry name" value="DUF4352"/>
</dbReference>
<reference evidence="5 6" key="1">
    <citation type="submission" date="2013-09" db="EMBL/GenBank/DDBJ databases">
        <title>Complete genome sequence of Corynebacterium doosanense CAU 212(T) (=DSM 45436(T)), isolated from activated sludge.</title>
        <authorList>
            <person name="Schaffert L."/>
            <person name="Albersmeier A."/>
            <person name="Kalinowski J."/>
            <person name="Ruckert C."/>
        </authorList>
    </citation>
    <scope>NUCLEOTIDE SEQUENCE [LARGE SCALE GENOMIC DNA]</scope>
    <source>
        <strain evidence="5 6">CAU 212</strain>
    </source>
</reference>
<feature type="region of interest" description="Disordered" evidence="2">
    <location>
        <begin position="198"/>
        <end position="225"/>
    </location>
</feature>
<feature type="compositionally biased region" description="Low complexity" evidence="2">
    <location>
        <begin position="26"/>
        <end position="43"/>
    </location>
</feature>
<keyword evidence="6" id="KW-1185">Reference proteome</keyword>
<dbReference type="Pfam" id="PF11611">
    <property type="entry name" value="DUF4352"/>
    <property type="match status" value="1"/>
</dbReference>
<dbReference type="eggNOG" id="ENOG5031F5H">
    <property type="taxonomic scope" value="Bacteria"/>
</dbReference>
<feature type="signal peptide" evidence="3">
    <location>
        <begin position="1"/>
        <end position="28"/>
    </location>
</feature>
<dbReference type="InterPro" id="IPR029050">
    <property type="entry name" value="Immunoprotect_excell_Ig-like"/>
</dbReference>
<feature type="chain" id="PRO_5001935399" description="DUF4352 domain-containing protein" evidence="3">
    <location>
        <begin position="29"/>
        <end position="322"/>
    </location>
</feature>
<dbReference type="OrthoDB" id="4237360at2"/>
<feature type="region of interest" description="Disordered" evidence="2">
    <location>
        <begin position="26"/>
        <end position="50"/>
    </location>
</feature>
<evidence type="ECO:0000259" key="4">
    <source>
        <dbReference type="Pfam" id="PF11611"/>
    </source>
</evidence>
<sequence length="322" mass="33913">MSVLKHASIFGCAAVLALSLVGCSSEEAAPSTPTTMETTTTPPEKLPGVGEPVEAEGVTLAVLEVSETATLPLLEDGVKAETAATETRSAESGTKFVSVVTEVENTGTESWDLTCGFAVQASLFDPDDRRFDPVEDLYRIPGNPECNDHLNPGMKDQMTWVFEVPETIKAEKFGFADPETHYDDFTFIDLTTVTGDLTPTSEVPAQEPTEAATTETSASIAAEPESSEPTFVRCLADLTIYALYSDGSTRITPSCENDPAVQRAARAEGVCGGLYAPEGTTAEEYLDLCGVPIRTSPPSAPESVAPVSPVAPEPANGNTPGQ</sequence>
<dbReference type="HOGENOM" id="CLU_862534_0_0_11"/>
<evidence type="ECO:0000256" key="1">
    <source>
        <dbReference type="ARBA" id="ARBA00022729"/>
    </source>
</evidence>
<protein>
    <recommendedName>
        <fullName evidence="4">DUF4352 domain-containing protein</fullName>
    </recommendedName>
</protein>
<dbReference type="STRING" id="558173.CDOO_11510"/>
<accession>A0A097IJN6</accession>
<gene>
    <name evidence="5" type="ORF">CDOO_11510</name>
</gene>
<keyword evidence="1 3" id="KW-0732">Signal</keyword>
<evidence type="ECO:0000313" key="6">
    <source>
        <dbReference type="Proteomes" id="UP000029914"/>
    </source>
</evidence>
<organism evidence="5 6">
    <name type="scientific">Corynebacterium doosanense CAU 212 = DSM 45436</name>
    <dbReference type="NCBI Taxonomy" id="558173"/>
    <lineage>
        <taxon>Bacteria</taxon>
        <taxon>Bacillati</taxon>
        <taxon>Actinomycetota</taxon>
        <taxon>Actinomycetes</taxon>
        <taxon>Mycobacteriales</taxon>
        <taxon>Corynebacteriaceae</taxon>
        <taxon>Corynebacterium</taxon>
    </lineage>
</organism>
<name>A0A097IJN6_9CORY</name>
<dbReference type="Gene3D" id="2.60.40.1240">
    <property type="match status" value="1"/>
</dbReference>
<evidence type="ECO:0000256" key="2">
    <source>
        <dbReference type="SAM" id="MobiDB-lite"/>
    </source>
</evidence>
<feature type="compositionally biased region" description="Low complexity" evidence="2">
    <location>
        <begin position="301"/>
        <end position="315"/>
    </location>
</feature>
<dbReference type="PROSITE" id="PS51257">
    <property type="entry name" value="PROKAR_LIPOPROTEIN"/>
    <property type="match status" value="1"/>
</dbReference>
<evidence type="ECO:0000313" key="5">
    <source>
        <dbReference type="EMBL" id="AIT62325.1"/>
    </source>
</evidence>
<proteinExistence type="predicted"/>
<dbReference type="EMBL" id="CP006764">
    <property type="protein sequence ID" value="AIT62325.1"/>
    <property type="molecule type" value="Genomic_DNA"/>
</dbReference>
<dbReference type="AlphaFoldDB" id="A0A097IJN6"/>
<feature type="compositionally biased region" description="Low complexity" evidence="2">
    <location>
        <begin position="204"/>
        <end position="225"/>
    </location>
</feature>
<feature type="region of interest" description="Disordered" evidence="2">
    <location>
        <begin position="294"/>
        <end position="322"/>
    </location>
</feature>
<dbReference type="Proteomes" id="UP000029914">
    <property type="component" value="Chromosome"/>
</dbReference>
<feature type="domain" description="DUF4352" evidence="4">
    <location>
        <begin position="49"/>
        <end position="175"/>
    </location>
</feature>